<sequence>MKIGFIGTGNMGSAIINGLVVSKFVSEKEINIFDLNDEKAKKIYEKYSINILQNETEIVENSDIIILAVKPDVYSGVLGKIKDKMKKDKIILTIAAGVSISDVENIIGKDKKIVRTMPNTPAQVMEGMTAIAFNKNINSEEKEMIFRLLNSFGENIEIEEKLMHVFTAISGSLPAYVYMFAEALSDGGVLEGMPREKTYKIIAQAIKGSAEMMLKTGKHPGILKDEVTSPGGTTIEALKVLENGNFRGTLINAVSKCTEKSKKMGNNK</sequence>
<dbReference type="FunFam" id="3.40.50.720:FF:000190">
    <property type="entry name" value="Pyrroline-5-carboxylate reductase"/>
    <property type="match status" value="1"/>
</dbReference>
<comment type="subcellular location">
    <subcellularLocation>
        <location evidence="1 8">Cytoplasm</location>
    </subcellularLocation>
</comment>
<comment type="similarity">
    <text evidence="2 8 11">Belongs to the pyrroline-5-carboxylate reductase family.</text>
</comment>
<name>A0A510JGF2_9FUSO</name>
<evidence type="ECO:0000313" key="15">
    <source>
        <dbReference type="Proteomes" id="UP000321606"/>
    </source>
</evidence>
<dbReference type="EMBL" id="AP019822">
    <property type="protein sequence ID" value="BBM37023.1"/>
    <property type="molecule type" value="Genomic_DNA"/>
</dbReference>
<dbReference type="HAMAP" id="MF_01925">
    <property type="entry name" value="P5C_reductase"/>
    <property type="match status" value="1"/>
</dbReference>
<reference evidence="14 15" key="1">
    <citation type="submission" date="2019-07" db="EMBL/GenBank/DDBJ databases">
        <title>Complete Genome Sequence of Leptotrichia goodfellowii Strain JCM 16774.</title>
        <authorList>
            <person name="Watanabe S."/>
            <person name="Cui L."/>
        </authorList>
    </citation>
    <scope>NUCLEOTIDE SEQUENCE [LARGE SCALE GENOMIC DNA]</scope>
    <source>
        <strain evidence="14 15">JCM16774</strain>
    </source>
</reference>
<evidence type="ECO:0000256" key="10">
    <source>
        <dbReference type="PIRSR" id="PIRSR000193-1"/>
    </source>
</evidence>
<dbReference type="Gene3D" id="3.40.50.720">
    <property type="entry name" value="NAD(P)-binding Rossmann-like Domain"/>
    <property type="match status" value="1"/>
</dbReference>
<comment type="pathway">
    <text evidence="8 11">Amino-acid biosynthesis; L-proline biosynthesis; L-proline from L-glutamate 5-semialdehyde: step 1/1.</text>
</comment>
<evidence type="ECO:0000259" key="12">
    <source>
        <dbReference type="Pfam" id="PF03807"/>
    </source>
</evidence>
<dbReference type="AlphaFoldDB" id="A0A510JGF2"/>
<dbReference type="PANTHER" id="PTHR11645:SF0">
    <property type="entry name" value="PYRROLINE-5-CARBOXYLATE REDUCTASE 3"/>
    <property type="match status" value="1"/>
</dbReference>
<comment type="function">
    <text evidence="8">Catalyzes the reduction of 1-pyrroline-5-carboxylate (PCA) to L-proline.</text>
</comment>
<evidence type="ECO:0000256" key="9">
    <source>
        <dbReference type="NCBIfam" id="TIGR00112"/>
    </source>
</evidence>
<dbReference type="UniPathway" id="UPA00098">
    <property type="reaction ID" value="UER00361"/>
</dbReference>
<gene>
    <name evidence="8" type="primary">proC</name>
    <name evidence="14" type="ORF">JCM16774_1969</name>
</gene>
<dbReference type="SUPFAM" id="SSF51735">
    <property type="entry name" value="NAD(P)-binding Rossmann-fold domains"/>
    <property type="match status" value="1"/>
</dbReference>
<evidence type="ECO:0000259" key="13">
    <source>
        <dbReference type="Pfam" id="PF14748"/>
    </source>
</evidence>
<dbReference type="SUPFAM" id="SSF48179">
    <property type="entry name" value="6-phosphogluconate dehydrogenase C-terminal domain-like"/>
    <property type="match status" value="1"/>
</dbReference>
<comment type="catalytic activity">
    <reaction evidence="8 11">
        <text>L-proline + NADP(+) = (S)-1-pyrroline-5-carboxylate + NADPH + 2 H(+)</text>
        <dbReference type="Rhea" id="RHEA:14109"/>
        <dbReference type="ChEBI" id="CHEBI:15378"/>
        <dbReference type="ChEBI" id="CHEBI:17388"/>
        <dbReference type="ChEBI" id="CHEBI:57783"/>
        <dbReference type="ChEBI" id="CHEBI:58349"/>
        <dbReference type="ChEBI" id="CHEBI:60039"/>
        <dbReference type="EC" id="1.5.1.2"/>
    </reaction>
</comment>
<dbReference type="OrthoDB" id="9805754at2"/>
<dbReference type="PROSITE" id="PS00521">
    <property type="entry name" value="P5CR"/>
    <property type="match status" value="1"/>
</dbReference>
<dbReference type="InterPro" id="IPR028939">
    <property type="entry name" value="P5C_Rdtase_cat_N"/>
</dbReference>
<dbReference type="InterPro" id="IPR036291">
    <property type="entry name" value="NAD(P)-bd_dom_sf"/>
</dbReference>
<evidence type="ECO:0000256" key="3">
    <source>
        <dbReference type="ARBA" id="ARBA00022490"/>
    </source>
</evidence>
<dbReference type="Proteomes" id="UP000321606">
    <property type="component" value="Chromosome"/>
</dbReference>
<dbReference type="STRING" id="714315.GCA_000516535_01977"/>
<protein>
    <recommendedName>
        <fullName evidence="8 9">Pyrroline-5-carboxylate reductase</fullName>
        <shortName evidence="8">P5C reductase</shortName>
        <shortName evidence="8">P5CR</shortName>
        <ecNumber evidence="8 9">1.5.1.2</ecNumber>
    </recommendedName>
    <alternativeName>
        <fullName evidence="8">PCA reductase</fullName>
    </alternativeName>
</protein>
<dbReference type="GO" id="GO:0005737">
    <property type="term" value="C:cytoplasm"/>
    <property type="evidence" value="ECO:0007669"/>
    <property type="project" value="UniProtKB-SubCell"/>
</dbReference>
<evidence type="ECO:0000256" key="5">
    <source>
        <dbReference type="ARBA" id="ARBA00022650"/>
    </source>
</evidence>
<evidence type="ECO:0000256" key="6">
    <source>
        <dbReference type="ARBA" id="ARBA00022857"/>
    </source>
</evidence>
<dbReference type="FunFam" id="1.10.3730.10:FF:000001">
    <property type="entry name" value="Pyrroline-5-carboxylate reductase"/>
    <property type="match status" value="1"/>
</dbReference>
<evidence type="ECO:0000313" key="14">
    <source>
        <dbReference type="EMBL" id="BBM37023.1"/>
    </source>
</evidence>
<comment type="catalytic activity">
    <reaction evidence="8">
        <text>L-proline + NAD(+) = (S)-1-pyrroline-5-carboxylate + NADH + 2 H(+)</text>
        <dbReference type="Rhea" id="RHEA:14105"/>
        <dbReference type="ChEBI" id="CHEBI:15378"/>
        <dbReference type="ChEBI" id="CHEBI:17388"/>
        <dbReference type="ChEBI" id="CHEBI:57540"/>
        <dbReference type="ChEBI" id="CHEBI:57945"/>
        <dbReference type="ChEBI" id="CHEBI:60039"/>
        <dbReference type="EC" id="1.5.1.2"/>
    </reaction>
</comment>
<dbReference type="KEGG" id="lgo:JCM16774_1969"/>
<feature type="binding site" evidence="10">
    <location>
        <begin position="68"/>
        <end position="71"/>
    </location>
    <ligand>
        <name>NADP(+)</name>
        <dbReference type="ChEBI" id="CHEBI:58349"/>
    </ligand>
</feature>
<dbReference type="InterPro" id="IPR029036">
    <property type="entry name" value="P5CR_dimer"/>
</dbReference>
<organism evidence="14 15">
    <name type="scientific">Pseudoleptotrichia goodfellowii</name>
    <dbReference type="NCBI Taxonomy" id="157692"/>
    <lineage>
        <taxon>Bacteria</taxon>
        <taxon>Fusobacteriati</taxon>
        <taxon>Fusobacteriota</taxon>
        <taxon>Fusobacteriia</taxon>
        <taxon>Fusobacteriales</taxon>
        <taxon>Leptotrichiaceae</taxon>
        <taxon>Pseudoleptotrichia</taxon>
    </lineage>
</organism>
<evidence type="ECO:0000256" key="11">
    <source>
        <dbReference type="RuleBase" id="RU003903"/>
    </source>
</evidence>
<dbReference type="RefSeq" id="WP_036056205.1">
    <property type="nucleotide sequence ID" value="NZ_AP019822.1"/>
</dbReference>
<evidence type="ECO:0000256" key="1">
    <source>
        <dbReference type="ARBA" id="ARBA00004496"/>
    </source>
</evidence>
<evidence type="ECO:0000256" key="2">
    <source>
        <dbReference type="ARBA" id="ARBA00005525"/>
    </source>
</evidence>
<dbReference type="Pfam" id="PF03807">
    <property type="entry name" value="F420_oxidored"/>
    <property type="match status" value="1"/>
</dbReference>
<keyword evidence="6 8" id="KW-0521">NADP</keyword>
<keyword evidence="7 8" id="KW-0560">Oxidoreductase</keyword>
<dbReference type="PANTHER" id="PTHR11645">
    <property type="entry name" value="PYRROLINE-5-CARBOXYLATE REDUCTASE"/>
    <property type="match status" value="1"/>
</dbReference>
<dbReference type="PIRSF" id="PIRSF000193">
    <property type="entry name" value="Pyrrol-5-carb_rd"/>
    <property type="match status" value="1"/>
</dbReference>
<proteinExistence type="inferred from homology"/>
<keyword evidence="5 8" id="KW-0641">Proline biosynthesis</keyword>
<dbReference type="Pfam" id="PF14748">
    <property type="entry name" value="P5CR_dimer"/>
    <property type="match status" value="1"/>
</dbReference>
<keyword evidence="3 8" id="KW-0963">Cytoplasm</keyword>
<evidence type="ECO:0000256" key="8">
    <source>
        <dbReference type="HAMAP-Rule" id="MF_01925"/>
    </source>
</evidence>
<evidence type="ECO:0000256" key="4">
    <source>
        <dbReference type="ARBA" id="ARBA00022605"/>
    </source>
</evidence>
<dbReference type="GO" id="GO:0055129">
    <property type="term" value="P:L-proline biosynthetic process"/>
    <property type="evidence" value="ECO:0007669"/>
    <property type="project" value="UniProtKB-UniRule"/>
</dbReference>
<dbReference type="Gene3D" id="1.10.3730.10">
    <property type="entry name" value="ProC C-terminal domain-like"/>
    <property type="match status" value="1"/>
</dbReference>
<dbReference type="GO" id="GO:0004735">
    <property type="term" value="F:pyrroline-5-carboxylate reductase activity"/>
    <property type="evidence" value="ECO:0007669"/>
    <property type="project" value="UniProtKB-UniRule"/>
</dbReference>
<feature type="domain" description="Pyrroline-5-carboxylate reductase dimerisation" evidence="13">
    <location>
        <begin position="160"/>
        <end position="264"/>
    </location>
</feature>
<dbReference type="InterPro" id="IPR053790">
    <property type="entry name" value="P5CR-like_CS"/>
</dbReference>
<feature type="binding site" evidence="10">
    <location>
        <begin position="6"/>
        <end position="11"/>
    </location>
    <ligand>
        <name>NADP(+)</name>
        <dbReference type="ChEBI" id="CHEBI:58349"/>
    </ligand>
</feature>
<dbReference type="NCBIfam" id="TIGR00112">
    <property type="entry name" value="proC"/>
    <property type="match status" value="1"/>
</dbReference>
<dbReference type="InterPro" id="IPR000304">
    <property type="entry name" value="Pyrroline-COOH_reductase"/>
</dbReference>
<keyword evidence="4 8" id="KW-0028">Amino-acid biosynthesis</keyword>
<dbReference type="EC" id="1.5.1.2" evidence="8 9"/>
<feature type="domain" description="Pyrroline-5-carboxylate reductase catalytic N-terminal" evidence="12">
    <location>
        <begin position="2"/>
        <end position="97"/>
    </location>
</feature>
<accession>A0A510JGF2</accession>
<evidence type="ECO:0000256" key="7">
    <source>
        <dbReference type="ARBA" id="ARBA00023002"/>
    </source>
</evidence>
<dbReference type="InterPro" id="IPR008927">
    <property type="entry name" value="6-PGluconate_DH-like_C_sf"/>
</dbReference>